<dbReference type="RefSeq" id="WP_176007964.1">
    <property type="nucleotide sequence ID" value="NZ_CP041372.2"/>
</dbReference>
<dbReference type="EMBL" id="CP041372">
    <property type="protein sequence ID" value="QKS69920.1"/>
    <property type="molecule type" value="Genomic_DNA"/>
</dbReference>
<gene>
    <name evidence="2" type="ORF">FLK61_24370</name>
</gene>
<evidence type="ECO:0000256" key="1">
    <source>
        <dbReference type="SAM" id="SignalP"/>
    </source>
</evidence>
<accession>A0A859FAH6</accession>
<dbReference type="AlphaFoldDB" id="A0A859FAH6"/>
<evidence type="ECO:0000313" key="2">
    <source>
        <dbReference type="EMBL" id="QKS69920.1"/>
    </source>
</evidence>
<name>A0A859FAH6_9BACI</name>
<feature type="chain" id="PRO_5032754682" evidence="1">
    <location>
        <begin position="27"/>
        <end position="106"/>
    </location>
</feature>
<protein>
    <submittedName>
        <fullName evidence="2">Uncharacterized protein</fullName>
    </submittedName>
</protein>
<sequence>MNKRYIVTFFTTLLFAMLLMGSSASATSATAEGDAELQTNTRYVTELVIYNGRISPPSTYSYSRNGWRGTLTLQSFQFDGSRTLARYGGNISCSGTCPIVSSTSSQ</sequence>
<dbReference type="KEGG" id="psua:FLK61_24370"/>
<keyword evidence="1" id="KW-0732">Signal</keyword>
<feature type="signal peptide" evidence="1">
    <location>
        <begin position="1"/>
        <end position="26"/>
    </location>
</feature>
<evidence type="ECO:0000313" key="3">
    <source>
        <dbReference type="Proteomes" id="UP000318138"/>
    </source>
</evidence>
<organism evidence="2 3">
    <name type="scientific">Paenalkalicoccus suaedae</name>
    <dbReference type="NCBI Taxonomy" id="2592382"/>
    <lineage>
        <taxon>Bacteria</taxon>
        <taxon>Bacillati</taxon>
        <taxon>Bacillota</taxon>
        <taxon>Bacilli</taxon>
        <taxon>Bacillales</taxon>
        <taxon>Bacillaceae</taxon>
        <taxon>Paenalkalicoccus</taxon>
    </lineage>
</organism>
<proteinExistence type="predicted"/>
<reference evidence="3" key="1">
    <citation type="submission" date="2019-07" db="EMBL/GenBank/DDBJ databases">
        <title>Bacillus alkalisoli sp. nov. isolated from saline soil.</title>
        <authorList>
            <person name="Sun J.-Q."/>
            <person name="Xu L."/>
        </authorList>
    </citation>
    <scope>NUCLEOTIDE SEQUENCE [LARGE SCALE GENOMIC DNA]</scope>
    <source>
        <strain evidence="3">M4U3P1</strain>
    </source>
</reference>
<dbReference type="Proteomes" id="UP000318138">
    <property type="component" value="Chromosome"/>
</dbReference>
<keyword evidence="3" id="KW-1185">Reference proteome</keyword>